<comment type="caution">
    <text evidence="1">The sequence shown here is derived from an EMBL/GenBank/DDBJ whole genome shotgun (WGS) entry which is preliminary data.</text>
</comment>
<gene>
    <name evidence="1" type="ORF">SNR37_001353</name>
</gene>
<protein>
    <recommendedName>
        <fullName evidence="3">Glycosyltransferase</fullName>
    </recommendedName>
</protein>
<accession>A0ABU7G9E0</accession>
<sequence>MRILFISTDWTGLAKPVADELSNQGHNVTYLDHSEISYFSYKNNAHRALTKISDVFRKKKYKHLKTEQNIAYELSKFFSDQCFDLAIFTNPDIFVEEHFNIIRAHIPRLHLMLWDSLGRMPQNREKLPYFDKVFSFDPIDAAAHNLEKVTNYYRHDQLPLSTKQYLYDVFCIMSFCKQRYPTLVQFLDKNPNLNSKILLYIDHPRKRKYIRHPKIEIIEQPILNEQLLPYVTQSKCILDIGYQNQRGLSFRVLEALAWERKLITTNTYVSQQDFYNSNNIHVLDIKNPIPIEFIKTDYLPVAANIKQTYRIDNIAKRLV</sequence>
<dbReference type="RefSeq" id="WP_329776768.1">
    <property type="nucleotide sequence ID" value="NZ_JAYDYW010000017.1"/>
</dbReference>
<dbReference type="EMBL" id="JAYDYW010000017">
    <property type="protein sequence ID" value="MEE1676026.1"/>
    <property type="molecule type" value="Genomic_DNA"/>
</dbReference>
<evidence type="ECO:0000313" key="1">
    <source>
        <dbReference type="EMBL" id="MEE1676026.1"/>
    </source>
</evidence>
<organism evidence="1 2">
    <name type="scientific">Agarivorans aestuarii</name>
    <dbReference type="NCBI Taxonomy" id="1563703"/>
    <lineage>
        <taxon>Bacteria</taxon>
        <taxon>Pseudomonadati</taxon>
        <taxon>Pseudomonadota</taxon>
        <taxon>Gammaproteobacteria</taxon>
        <taxon>Alteromonadales</taxon>
        <taxon>Alteromonadaceae</taxon>
        <taxon>Agarivorans</taxon>
    </lineage>
</organism>
<proteinExistence type="predicted"/>
<keyword evidence="2" id="KW-1185">Reference proteome</keyword>
<evidence type="ECO:0008006" key="3">
    <source>
        <dbReference type="Google" id="ProtNLM"/>
    </source>
</evidence>
<evidence type="ECO:0000313" key="2">
    <source>
        <dbReference type="Proteomes" id="UP001310248"/>
    </source>
</evidence>
<dbReference type="Proteomes" id="UP001310248">
    <property type="component" value="Unassembled WGS sequence"/>
</dbReference>
<name>A0ABU7G9E0_9ALTE</name>
<reference evidence="2" key="1">
    <citation type="submission" date="2023-07" db="EMBL/GenBank/DDBJ databases">
        <title>Draft genome sequence of Agarivorans aestuarii strain ZMCS4, a CAZymes producing bacteria isolated from the marine brown algae Clodostephus spongiosus.</title>
        <authorList>
            <person name="Lorente B."/>
            <person name="Cabral C."/>
            <person name="Frias J."/>
            <person name="Faria J."/>
            <person name="Toubarro D."/>
        </authorList>
    </citation>
    <scope>NUCLEOTIDE SEQUENCE [LARGE SCALE GENOMIC DNA]</scope>
    <source>
        <strain evidence="2">ZMCS4</strain>
    </source>
</reference>